<evidence type="ECO:0008006" key="4">
    <source>
        <dbReference type="Google" id="ProtNLM"/>
    </source>
</evidence>
<dbReference type="PROSITE" id="PS51257">
    <property type="entry name" value="PROKAR_LIPOPROTEIN"/>
    <property type="match status" value="1"/>
</dbReference>
<dbReference type="EMBL" id="CP031124">
    <property type="protein sequence ID" value="AXF84496.1"/>
    <property type="molecule type" value="Genomic_DNA"/>
</dbReference>
<feature type="chain" id="PRO_5016558213" description="Lipoprotein" evidence="1">
    <location>
        <begin position="21"/>
        <end position="160"/>
    </location>
</feature>
<dbReference type="AlphaFoldDB" id="A0A345D808"/>
<reference evidence="3" key="1">
    <citation type="submission" date="2018-07" db="EMBL/GenBank/DDBJ databases">
        <authorList>
            <person name="Kim H."/>
        </authorList>
    </citation>
    <scope>NUCLEOTIDE SEQUENCE [LARGE SCALE GENOMIC DNA]</scope>
    <source>
        <strain evidence="3">F02</strain>
    </source>
</reference>
<keyword evidence="1" id="KW-0732">Signal</keyword>
<gene>
    <name evidence="2" type="ORF">DTO96_100204</name>
</gene>
<sequence>MILKPFRLAVLGLSTLTLLACNTHNSATTTLPEAVVQQLPQKNTGPVSVKGSCQQREVDGYGDKIKLEVEKNDVKALDWTAQPHGSACRFELKNFTQTSNQPIADLQSKKDKKCHVYIWQDDDHVTVAVYACKKLCRSNDKILPVLLDPKTGNCQPKKSG</sequence>
<evidence type="ECO:0000313" key="2">
    <source>
        <dbReference type="EMBL" id="AXF84496.1"/>
    </source>
</evidence>
<evidence type="ECO:0000313" key="3">
    <source>
        <dbReference type="Proteomes" id="UP000252182"/>
    </source>
</evidence>
<dbReference type="KEGG" id="hyf:DTO96_100204"/>
<name>A0A345D808_9BURK</name>
<proteinExistence type="predicted"/>
<dbReference type="OrthoDB" id="8526496at2"/>
<feature type="signal peptide" evidence="1">
    <location>
        <begin position="1"/>
        <end position="20"/>
    </location>
</feature>
<keyword evidence="3" id="KW-1185">Reference proteome</keyword>
<protein>
    <recommendedName>
        <fullName evidence="4">Lipoprotein</fullName>
    </recommendedName>
</protein>
<dbReference type="Proteomes" id="UP000252182">
    <property type="component" value="Chromosome"/>
</dbReference>
<dbReference type="RefSeq" id="WP_114561790.1">
    <property type="nucleotide sequence ID" value="NZ_CP031124.1"/>
</dbReference>
<accession>A0A345D808</accession>
<evidence type="ECO:0000256" key="1">
    <source>
        <dbReference type="SAM" id="SignalP"/>
    </source>
</evidence>
<organism evidence="2 3">
    <name type="scientific">Ephemeroptericola cinctiostellae</name>
    <dbReference type="NCBI Taxonomy" id="2268024"/>
    <lineage>
        <taxon>Bacteria</taxon>
        <taxon>Pseudomonadati</taxon>
        <taxon>Pseudomonadota</taxon>
        <taxon>Betaproteobacteria</taxon>
        <taxon>Burkholderiales</taxon>
        <taxon>Burkholderiaceae</taxon>
        <taxon>Ephemeroptericola</taxon>
    </lineage>
</organism>